<keyword evidence="8" id="KW-0687">Ribonucleoprotein</keyword>
<dbReference type="InterPro" id="IPR012976">
    <property type="entry name" value="NOSIC"/>
</dbReference>
<keyword evidence="5" id="KW-0694">RNA-binding</keyword>
<dbReference type="SUPFAM" id="SSF89124">
    <property type="entry name" value="Nop domain"/>
    <property type="match status" value="1"/>
</dbReference>
<evidence type="ECO:0000259" key="10">
    <source>
        <dbReference type="PROSITE" id="PS51358"/>
    </source>
</evidence>
<dbReference type="SMART" id="SM00931">
    <property type="entry name" value="NOSIC"/>
    <property type="match status" value="1"/>
</dbReference>
<protein>
    <recommendedName>
        <fullName evidence="10">Nop domain-containing protein</fullName>
    </recommendedName>
</protein>
<dbReference type="GO" id="GO:0000244">
    <property type="term" value="P:spliceosomal tri-snRNP complex assembly"/>
    <property type="evidence" value="ECO:0007669"/>
    <property type="project" value="InterPro"/>
</dbReference>
<proteinExistence type="inferred from homology"/>
<keyword evidence="3" id="KW-0507">mRNA processing</keyword>
<evidence type="ECO:0000256" key="7">
    <source>
        <dbReference type="ARBA" id="ARBA00023242"/>
    </source>
</evidence>
<dbReference type="Pfam" id="PF09785">
    <property type="entry name" value="Prp31_C"/>
    <property type="match status" value="1"/>
</dbReference>
<evidence type="ECO:0000256" key="5">
    <source>
        <dbReference type="ARBA" id="ARBA00022884"/>
    </source>
</evidence>
<comment type="similarity">
    <text evidence="2">Belongs to the PRP31 family.</text>
</comment>
<dbReference type="PANTHER" id="PTHR13904:SF0">
    <property type="entry name" value="U4_U6 SMALL NUCLEAR RIBONUCLEOPROTEIN PRP31"/>
    <property type="match status" value="1"/>
</dbReference>
<evidence type="ECO:0000256" key="2">
    <source>
        <dbReference type="ARBA" id="ARBA00005572"/>
    </source>
</evidence>
<comment type="subcellular location">
    <subcellularLocation>
        <location evidence="1">Nucleus</location>
    </subcellularLocation>
</comment>
<dbReference type="InterPro" id="IPR019175">
    <property type="entry name" value="Prp31_C"/>
</dbReference>
<gene>
    <name evidence="11" type="ORF">PAUS00366_LOCUS735</name>
</gene>
<accession>A0A7S4A9B8</accession>
<dbReference type="InterPro" id="IPR002687">
    <property type="entry name" value="Nop_dom"/>
</dbReference>
<evidence type="ECO:0000256" key="8">
    <source>
        <dbReference type="ARBA" id="ARBA00023274"/>
    </source>
</evidence>
<dbReference type="Pfam" id="PF01798">
    <property type="entry name" value="Nop"/>
    <property type="match status" value="1"/>
</dbReference>
<dbReference type="GO" id="GO:0046540">
    <property type="term" value="C:U4/U6 x U5 tri-snRNP complex"/>
    <property type="evidence" value="ECO:0007669"/>
    <property type="project" value="InterPro"/>
</dbReference>
<dbReference type="Gene3D" id="1.10.246.90">
    <property type="entry name" value="Nop domain"/>
    <property type="match status" value="1"/>
</dbReference>
<dbReference type="GO" id="GO:0071011">
    <property type="term" value="C:precatalytic spliceosome"/>
    <property type="evidence" value="ECO:0007669"/>
    <property type="project" value="TreeGrafter"/>
</dbReference>
<sequence>MEGTTTLADALLGDLDDLMDSDDEDQNEVADNEDIDTSNNASNTEENVNDTISATQSKPSSANELEKATTAQSQFLDNRSLQKHLKIIRDHNDSRGDCTDKDNSKVTPYASAIKKRKEEEENHHLVVQSNKYLTSLAEEMRRAHSNLTETYRPKFPELEDLLPNPLHYKNAIRIIGNETDLTKVNDELNEILSSNQIITISMAGSTTSGRALTESELKEVDAAATYTEELLLVQKDLMKFVENSMENLCPSICALIEAPTAARLLGLAGGLQELTKIPSCNLQVLGQTKVNSESRAGLSSGSIKQHTGLLAECGLIQSLAKSYKRKALKVVAAKLALVARFDFSNVDSGRQRSASAGINYRKQLEEKFEKWQEPDKAPVLKALPKPDLEAKKRRGGRRMRRLKERFEETAMMKQANTRAFSTQQGEYGDDAMGITMGLLDTADNGGAIRKVTEKRKIRQANTKASRKRAMQMAQQAKNKDGLASSVVFTQTTGMELINPEAQKDRVKAANDKWFNNDAGFQSALPKKGT</sequence>
<keyword evidence="6" id="KW-0508">mRNA splicing</keyword>
<keyword evidence="4" id="KW-0747">Spliceosome</keyword>
<reference evidence="11" key="1">
    <citation type="submission" date="2021-01" db="EMBL/GenBank/DDBJ databases">
        <authorList>
            <person name="Corre E."/>
            <person name="Pelletier E."/>
            <person name="Niang G."/>
            <person name="Scheremetjew M."/>
            <person name="Finn R."/>
            <person name="Kale V."/>
            <person name="Holt S."/>
            <person name="Cochrane G."/>
            <person name="Meng A."/>
            <person name="Brown T."/>
            <person name="Cohen L."/>
        </authorList>
    </citation>
    <scope>NUCLEOTIDE SEQUENCE</scope>
    <source>
        <strain evidence="11">10249 10 AB</strain>
    </source>
</reference>
<evidence type="ECO:0000256" key="9">
    <source>
        <dbReference type="SAM" id="MobiDB-lite"/>
    </source>
</evidence>
<evidence type="ECO:0000256" key="6">
    <source>
        <dbReference type="ARBA" id="ARBA00023187"/>
    </source>
</evidence>
<dbReference type="GO" id="GO:0005687">
    <property type="term" value="C:U4 snRNP"/>
    <property type="evidence" value="ECO:0007669"/>
    <property type="project" value="TreeGrafter"/>
</dbReference>
<feature type="compositionally biased region" description="Polar residues" evidence="9">
    <location>
        <begin position="37"/>
        <end position="76"/>
    </location>
</feature>
<feature type="domain" description="Nop" evidence="10">
    <location>
        <begin position="248"/>
        <end position="373"/>
    </location>
</feature>
<dbReference type="InterPro" id="IPR027105">
    <property type="entry name" value="Prp31"/>
</dbReference>
<dbReference type="InterPro" id="IPR042239">
    <property type="entry name" value="Nop_C"/>
</dbReference>
<dbReference type="PANTHER" id="PTHR13904">
    <property type="entry name" value="PRE-MRNA SPLICING FACTOR PRP31"/>
    <property type="match status" value="1"/>
</dbReference>
<evidence type="ECO:0000256" key="1">
    <source>
        <dbReference type="ARBA" id="ARBA00004123"/>
    </source>
</evidence>
<evidence type="ECO:0000256" key="3">
    <source>
        <dbReference type="ARBA" id="ARBA00022664"/>
    </source>
</evidence>
<evidence type="ECO:0000313" key="11">
    <source>
        <dbReference type="EMBL" id="CAE0708015.1"/>
    </source>
</evidence>
<dbReference type="AlphaFoldDB" id="A0A7S4A9B8"/>
<dbReference type="EMBL" id="HBIX01000954">
    <property type="protein sequence ID" value="CAE0708015.1"/>
    <property type="molecule type" value="Transcribed_RNA"/>
</dbReference>
<feature type="region of interest" description="Disordered" evidence="9">
    <location>
        <begin position="1"/>
        <end position="76"/>
    </location>
</feature>
<keyword evidence="7" id="KW-0539">Nucleus</keyword>
<feature type="compositionally biased region" description="Acidic residues" evidence="9">
    <location>
        <begin position="14"/>
        <end position="36"/>
    </location>
</feature>
<evidence type="ECO:0000256" key="4">
    <source>
        <dbReference type="ARBA" id="ARBA00022728"/>
    </source>
</evidence>
<organism evidence="11">
    <name type="scientific">Pseudo-nitzschia australis</name>
    <dbReference type="NCBI Taxonomy" id="44445"/>
    <lineage>
        <taxon>Eukaryota</taxon>
        <taxon>Sar</taxon>
        <taxon>Stramenopiles</taxon>
        <taxon>Ochrophyta</taxon>
        <taxon>Bacillariophyta</taxon>
        <taxon>Bacillariophyceae</taxon>
        <taxon>Bacillariophycidae</taxon>
        <taxon>Bacillariales</taxon>
        <taxon>Bacillariaceae</taxon>
        <taxon>Pseudo-nitzschia</taxon>
    </lineage>
</organism>
<name>A0A7S4A9B8_9STRA</name>
<dbReference type="Gene3D" id="1.10.287.4070">
    <property type="match status" value="1"/>
</dbReference>
<dbReference type="PROSITE" id="PS51358">
    <property type="entry name" value="NOP"/>
    <property type="match status" value="1"/>
</dbReference>
<dbReference type="GO" id="GO:0003723">
    <property type="term" value="F:RNA binding"/>
    <property type="evidence" value="ECO:0007669"/>
    <property type="project" value="UniProtKB-KW"/>
</dbReference>
<dbReference type="InterPro" id="IPR036070">
    <property type="entry name" value="Nop_dom_sf"/>
</dbReference>